<sequence>MHSTPASRRLWLFLLPAMLLIIVLFVIPIAITGVISLTSLDYRFRWDFVGLENFLALLHDALVPRVLLNTGIYVFVTLLLFHLGLGLVLALLTAALPERPAVLFRLIWLLPRFTPSVVYILLWRLLLDPTDYGLLNRLRAALGAAPVDLLGQHPWSVIIVVNGLTGASLGLIIFTAAIESIPRDLLRAARVDGATTAQLVWRVVLPLLRWPVMFVTTYQTLSLLASFEAILLLTNGGPFYATEVWTLYAYHQAFTFSAFGYGCAMTFVLVLVGIAVSLLYWRMFRLHRQFQAPPIEN</sequence>
<accession>A0A938B724</accession>
<protein>
    <submittedName>
        <fullName evidence="9">Sugar ABC transporter permease</fullName>
    </submittedName>
</protein>
<keyword evidence="5 7" id="KW-1133">Transmembrane helix</keyword>
<feature type="transmembrane region" description="Helical" evidence="7">
    <location>
        <begin position="12"/>
        <end position="37"/>
    </location>
</feature>
<proteinExistence type="inferred from homology"/>
<organism evidence="9 10">
    <name type="scientific">Tectimicrobiota bacterium</name>
    <dbReference type="NCBI Taxonomy" id="2528274"/>
    <lineage>
        <taxon>Bacteria</taxon>
        <taxon>Pseudomonadati</taxon>
        <taxon>Nitrospinota/Tectimicrobiota group</taxon>
        <taxon>Candidatus Tectimicrobiota</taxon>
    </lineage>
</organism>
<evidence type="ECO:0000256" key="1">
    <source>
        <dbReference type="ARBA" id="ARBA00004651"/>
    </source>
</evidence>
<evidence type="ECO:0000313" key="10">
    <source>
        <dbReference type="Proteomes" id="UP000712673"/>
    </source>
</evidence>
<reference evidence="9" key="1">
    <citation type="submission" date="2019-03" db="EMBL/GenBank/DDBJ databases">
        <title>Lake Tanganyika Metagenome-Assembled Genomes (MAGs).</title>
        <authorList>
            <person name="Tran P."/>
        </authorList>
    </citation>
    <scope>NUCLEOTIDE SEQUENCE</scope>
    <source>
        <strain evidence="9">K_DeepCast_65m_m2_066</strain>
    </source>
</reference>
<dbReference type="EMBL" id="VGLS01001148">
    <property type="protein sequence ID" value="MBM3227010.1"/>
    <property type="molecule type" value="Genomic_DNA"/>
</dbReference>
<feature type="transmembrane region" description="Helical" evidence="7">
    <location>
        <begin position="253"/>
        <end position="281"/>
    </location>
</feature>
<dbReference type="SUPFAM" id="SSF161098">
    <property type="entry name" value="MetI-like"/>
    <property type="match status" value="1"/>
</dbReference>
<name>A0A938B724_UNCTE</name>
<dbReference type="InterPro" id="IPR035906">
    <property type="entry name" value="MetI-like_sf"/>
</dbReference>
<feature type="transmembrane region" description="Helical" evidence="7">
    <location>
        <begin position="106"/>
        <end position="126"/>
    </location>
</feature>
<feature type="domain" description="ABC transmembrane type-1" evidence="8">
    <location>
        <begin position="68"/>
        <end position="280"/>
    </location>
</feature>
<feature type="transmembrane region" description="Helical" evidence="7">
    <location>
        <begin position="72"/>
        <end position="94"/>
    </location>
</feature>
<dbReference type="Gene3D" id="1.10.3720.10">
    <property type="entry name" value="MetI-like"/>
    <property type="match status" value="1"/>
</dbReference>
<dbReference type="PANTHER" id="PTHR30193">
    <property type="entry name" value="ABC TRANSPORTER PERMEASE PROTEIN"/>
    <property type="match status" value="1"/>
</dbReference>
<keyword evidence="3" id="KW-1003">Cell membrane</keyword>
<comment type="caution">
    <text evidence="9">The sequence shown here is derived from an EMBL/GenBank/DDBJ whole genome shotgun (WGS) entry which is preliminary data.</text>
</comment>
<evidence type="ECO:0000256" key="5">
    <source>
        <dbReference type="ARBA" id="ARBA00022989"/>
    </source>
</evidence>
<evidence type="ECO:0000313" key="9">
    <source>
        <dbReference type="EMBL" id="MBM3227010.1"/>
    </source>
</evidence>
<dbReference type="GO" id="GO:0005886">
    <property type="term" value="C:plasma membrane"/>
    <property type="evidence" value="ECO:0007669"/>
    <property type="project" value="UniProtKB-SubCell"/>
</dbReference>
<dbReference type="AlphaFoldDB" id="A0A938B724"/>
<dbReference type="GO" id="GO:0055085">
    <property type="term" value="P:transmembrane transport"/>
    <property type="evidence" value="ECO:0007669"/>
    <property type="project" value="InterPro"/>
</dbReference>
<evidence type="ECO:0000256" key="4">
    <source>
        <dbReference type="ARBA" id="ARBA00022692"/>
    </source>
</evidence>
<dbReference type="PROSITE" id="PS50928">
    <property type="entry name" value="ABC_TM1"/>
    <property type="match status" value="1"/>
</dbReference>
<feature type="transmembrane region" description="Helical" evidence="7">
    <location>
        <begin position="155"/>
        <end position="178"/>
    </location>
</feature>
<evidence type="ECO:0000256" key="6">
    <source>
        <dbReference type="ARBA" id="ARBA00023136"/>
    </source>
</evidence>
<evidence type="ECO:0000259" key="8">
    <source>
        <dbReference type="PROSITE" id="PS50928"/>
    </source>
</evidence>
<comment type="similarity">
    <text evidence="7">Belongs to the binding-protein-dependent transport system permease family.</text>
</comment>
<keyword evidence="4 7" id="KW-0812">Transmembrane</keyword>
<dbReference type="CDD" id="cd06261">
    <property type="entry name" value="TM_PBP2"/>
    <property type="match status" value="1"/>
</dbReference>
<comment type="subcellular location">
    <subcellularLocation>
        <location evidence="1 7">Cell membrane</location>
        <topology evidence="1 7">Multi-pass membrane protein</topology>
    </subcellularLocation>
</comment>
<keyword evidence="6 7" id="KW-0472">Membrane</keyword>
<keyword evidence="2 7" id="KW-0813">Transport</keyword>
<dbReference type="PANTHER" id="PTHR30193:SF37">
    <property type="entry name" value="INNER MEMBRANE ABC TRANSPORTER PERMEASE PROTEIN YCJO"/>
    <property type="match status" value="1"/>
</dbReference>
<dbReference type="InterPro" id="IPR051393">
    <property type="entry name" value="ABC_transporter_permease"/>
</dbReference>
<dbReference type="Proteomes" id="UP000712673">
    <property type="component" value="Unassembled WGS sequence"/>
</dbReference>
<evidence type="ECO:0000256" key="2">
    <source>
        <dbReference type="ARBA" id="ARBA00022448"/>
    </source>
</evidence>
<evidence type="ECO:0000256" key="7">
    <source>
        <dbReference type="RuleBase" id="RU363032"/>
    </source>
</evidence>
<evidence type="ECO:0000256" key="3">
    <source>
        <dbReference type="ARBA" id="ARBA00022475"/>
    </source>
</evidence>
<dbReference type="InterPro" id="IPR000515">
    <property type="entry name" value="MetI-like"/>
</dbReference>
<gene>
    <name evidence="9" type="ORF">FJZ47_24855</name>
</gene>
<dbReference type="Pfam" id="PF00528">
    <property type="entry name" value="BPD_transp_1"/>
    <property type="match status" value="1"/>
</dbReference>